<evidence type="ECO:0000313" key="20">
    <source>
        <dbReference type="EMBL" id="EQB14523.1"/>
    </source>
</evidence>
<dbReference type="PROSITE" id="PS01312">
    <property type="entry name" value="SECA"/>
    <property type="match status" value="1"/>
</dbReference>
<dbReference type="GO" id="GO:0046872">
    <property type="term" value="F:metal ion binding"/>
    <property type="evidence" value="ECO:0007669"/>
    <property type="project" value="UniProtKB-KW"/>
</dbReference>
<evidence type="ECO:0000256" key="16">
    <source>
        <dbReference type="RuleBase" id="RU003874"/>
    </source>
</evidence>
<dbReference type="InterPro" id="IPR011115">
    <property type="entry name" value="SecA_DEAD"/>
</dbReference>
<dbReference type="SUPFAM" id="SSF52540">
    <property type="entry name" value="P-loop containing nucleoside triphosphate hydrolases"/>
    <property type="match status" value="2"/>
</dbReference>
<feature type="binding site" evidence="15">
    <location>
        <position position="499"/>
    </location>
    <ligand>
        <name>ATP</name>
        <dbReference type="ChEBI" id="CHEBI:30616"/>
    </ligand>
</feature>
<dbReference type="InterPro" id="IPR027417">
    <property type="entry name" value="P-loop_NTPase"/>
</dbReference>
<evidence type="ECO:0000256" key="1">
    <source>
        <dbReference type="ARBA" id="ARBA00001947"/>
    </source>
</evidence>
<dbReference type="SMART" id="SM00957">
    <property type="entry name" value="SecA_DEAD"/>
    <property type="match status" value="1"/>
</dbReference>
<dbReference type="InterPro" id="IPR036670">
    <property type="entry name" value="SecA_X-link_sf"/>
</dbReference>
<dbReference type="GO" id="GO:0005886">
    <property type="term" value="C:plasma membrane"/>
    <property type="evidence" value="ECO:0007669"/>
    <property type="project" value="UniProtKB-SubCell"/>
</dbReference>
<sequence length="910" mass="102276">MFGALAKSLLGSSNDRYVKSLGKIVERIASFEPAISAMSDDELAAQTVRFRERLAQGETLDDLLPEAFATVREAAKRTLGQRHYDVQMVGGIVLHRGEIAEMRTGEGKTLVATLATYLNALEGKGVHVVTVNDYLASRDCEWMGQVYRFLGLTTGVIVPNLSEDQRREAYNADITYATNNELGFDYLRDNMKYDRASMVQRPFNFAIVDEVDSILIDEARTPLIISGPTDDKSELYVAVDAIVKRLDDADYEKDEKQRTVTLTEDGTEKIERMLEEAGLLEGANLYDFENTAVVHHVNQALRANVMFRRDIDYIVKDGKVIIIDEFTGRMMDGRRWSDGLHQAVEAKEAVNIEPENQTLASITFQNYFRMYPKLAGMTGTAATEATEFYEIYKMNVVTIPTNRPVQRVDEEDSFYKNLEDKFRGIARTIKVHAEKGQPVLVGTVSIEKSEMLSEFLTQEGVKHAVLNARFHESEAHIVAQAGRKGAVTIATNMAGRGTDIKLGGNLEFRVEDELRDMPEGPEREAAIARIEAEIEAEKQEVLAAGGLFVLGTERHESRRIDNQLRGRSGRQGDPGLSRFYLSLDDDLMRIFGPDTMFAKMIRSNLEDGEALPPSKWLSKAIETAQKKVEARNYDIRKQVVEYDDVMNDQRKVIYEQRSDIMDADTVDDVVTDMRRETVNDLVGASCPPGTYPEQWDMDRLKARTSEILGLEPDFDAWLAEDAVDPEMIEERLNALADEAVAEKVGQIDPENWHMIEKSILLQSLDHHWKEHLSTLDALRQVVHLRAYAQKTPINEYKQEAFALFERMLSNIREDVTGSIARVQFRMEEPLPEFELPVLPDFITTHIDPFFGEDNSADIDAGQLGGITTTLPRPPIGNAAPGEFANLNISRNAPCPCGSGQKYKHCHGALS</sequence>
<evidence type="ECO:0000259" key="17">
    <source>
        <dbReference type="PROSITE" id="PS51192"/>
    </source>
</evidence>
<dbReference type="FunFam" id="3.90.1440.10:FF:000001">
    <property type="entry name" value="Preprotein translocase subunit SecA"/>
    <property type="match status" value="1"/>
</dbReference>
<evidence type="ECO:0000256" key="7">
    <source>
        <dbReference type="ARBA" id="ARBA00022723"/>
    </source>
</evidence>
<dbReference type="Gene3D" id="3.90.1440.10">
    <property type="entry name" value="SecA, preprotein cross-linking domain"/>
    <property type="match status" value="1"/>
</dbReference>
<evidence type="ECO:0000256" key="9">
    <source>
        <dbReference type="ARBA" id="ARBA00022833"/>
    </source>
</evidence>
<dbReference type="InterPro" id="IPR004027">
    <property type="entry name" value="SEC_C_motif"/>
</dbReference>
<evidence type="ECO:0000259" key="19">
    <source>
        <dbReference type="PROSITE" id="PS51196"/>
    </source>
</evidence>
<keyword evidence="10 15" id="KW-0067">ATP-binding</keyword>
<keyword evidence="12 15" id="KW-1278">Translocase</keyword>
<dbReference type="GO" id="GO:0008564">
    <property type="term" value="F:protein-exporting ATPase activity"/>
    <property type="evidence" value="ECO:0007669"/>
    <property type="project" value="UniProtKB-EC"/>
</dbReference>
<dbReference type="SUPFAM" id="SSF81767">
    <property type="entry name" value="Pre-protein crosslinking domain of SecA"/>
    <property type="match status" value="1"/>
</dbReference>
<dbReference type="GO" id="GO:0031522">
    <property type="term" value="C:cell envelope Sec protein transport complex"/>
    <property type="evidence" value="ECO:0007669"/>
    <property type="project" value="TreeGrafter"/>
</dbReference>
<dbReference type="SUPFAM" id="SSF81886">
    <property type="entry name" value="Helical scaffold and wing domains of SecA"/>
    <property type="match status" value="1"/>
</dbReference>
<dbReference type="FunFam" id="3.40.50.300:FF:000113">
    <property type="entry name" value="Preprotein translocase subunit SecA"/>
    <property type="match status" value="1"/>
</dbReference>
<dbReference type="HAMAP" id="MF_01382">
    <property type="entry name" value="SecA"/>
    <property type="match status" value="1"/>
</dbReference>
<comment type="caution">
    <text evidence="20">The sequence shown here is derived from an EMBL/GenBank/DDBJ whole genome shotgun (WGS) entry which is preliminary data.</text>
</comment>
<dbReference type="GO" id="GO:0065002">
    <property type="term" value="P:intracellular protein transmembrane transport"/>
    <property type="evidence" value="ECO:0007669"/>
    <property type="project" value="UniProtKB-UniRule"/>
</dbReference>
<comment type="catalytic activity">
    <reaction evidence="15">
        <text>ATP + H2O + cellular proteinSide 1 = ADP + phosphate + cellular proteinSide 2.</text>
        <dbReference type="EC" id="7.4.2.8"/>
    </reaction>
</comment>
<dbReference type="GO" id="GO:0017038">
    <property type="term" value="P:protein import"/>
    <property type="evidence" value="ECO:0007669"/>
    <property type="project" value="InterPro"/>
</dbReference>
<reference evidence="20 21" key="1">
    <citation type="journal article" date="2013" name="Genome Announc.">
        <title>Draft Genome Sequence of Sphingobium quisquiliarum Strain P25T, a Novel Hexachlorocyclohexane (HCH)-Degrading Bacterium Isolated from an HCH Dumpsite.</title>
        <authorList>
            <person name="Kumar Singh A."/>
            <person name="Sangwan N."/>
            <person name="Sharma A."/>
            <person name="Gupta V."/>
            <person name="Khurana J.P."/>
            <person name="Lal R."/>
        </authorList>
    </citation>
    <scope>NUCLEOTIDE SEQUENCE [LARGE SCALE GENOMIC DNA]</scope>
    <source>
        <strain evidence="20 21">P25</strain>
    </source>
</reference>
<dbReference type="InterPro" id="IPR000185">
    <property type="entry name" value="SecA"/>
</dbReference>
<evidence type="ECO:0000313" key="21">
    <source>
        <dbReference type="Proteomes" id="UP000015525"/>
    </source>
</evidence>
<keyword evidence="7" id="KW-0479">Metal-binding</keyword>
<dbReference type="GO" id="GO:0005829">
    <property type="term" value="C:cytosol"/>
    <property type="evidence" value="ECO:0007669"/>
    <property type="project" value="TreeGrafter"/>
</dbReference>
<evidence type="ECO:0000256" key="5">
    <source>
        <dbReference type="ARBA" id="ARBA00022490"/>
    </source>
</evidence>
<evidence type="ECO:0000256" key="11">
    <source>
        <dbReference type="ARBA" id="ARBA00022927"/>
    </source>
</evidence>
<keyword evidence="11 15" id="KW-0653">Protein transport</keyword>
<dbReference type="Pfam" id="PF21090">
    <property type="entry name" value="P-loop_SecA"/>
    <property type="match status" value="1"/>
</dbReference>
<dbReference type="GO" id="GO:0005524">
    <property type="term" value="F:ATP binding"/>
    <property type="evidence" value="ECO:0007669"/>
    <property type="project" value="UniProtKB-UniRule"/>
</dbReference>
<dbReference type="InterPro" id="IPR014018">
    <property type="entry name" value="SecA_motor_DEAD"/>
</dbReference>
<dbReference type="InterPro" id="IPR011130">
    <property type="entry name" value="SecA_preprotein_X-link_dom"/>
</dbReference>
<keyword evidence="3 15" id="KW-0813">Transport</keyword>
<comment type="cofactor">
    <cofactor evidence="1">
        <name>Zn(2+)</name>
        <dbReference type="ChEBI" id="CHEBI:29105"/>
    </cofactor>
</comment>
<comment type="subcellular location">
    <subcellularLocation>
        <location evidence="15">Cell membrane</location>
        <topology evidence="15">Peripheral membrane protein</topology>
        <orientation evidence="15">Cytoplasmic side</orientation>
    </subcellularLocation>
    <subcellularLocation>
        <location evidence="15">Cytoplasm</location>
    </subcellularLocation>
    <text evidence="15">Distribution is 50-50.</text>
</comment>
<dbReference type="PATRIC" id="fig|1329909.3.peg.253"/>
<feature type="domain" description="Helicase ATP-binding" evidence="17">
    <location>
        <begin position="89"/>
        <end position="248"/>
    </location>
</feature>
<dbReference type="PROSITE" id="PS51196">
    <property type="entry name" value="SECA_MOTOR_DEAD"/>
    <property type="match status" value="1"/>
</dbReference>
<dbReference type="GO" id="GO:0043952">
    <property type="term" value="P:protein transport by the Sec complex"/>
    <property type="evidence" value="ECO:0007669"/>
    <property type="project" value="UniProtKB-ARBA"/>
</dbReference>
<dbReference type="CDD" id="cd17928">
    <property type="entry name" value="DEXDc_SecA"/>
    <property type="match status" value="1"/>
</dbReference>
<dbReference type="InterPro" id="IPR001650">
    <property type="entry name" value="Helicase_C-like"/>
</dbReference>
<keyword evidence="4 15" id="KW-1003">Cell membrane</keyword>
<keyword evidence="5 15" id="KW-0963">Cytoplasm</keyword>
<accession>T0HQT2</accession>
<evidence type="ECO:0000256" key="13">
    <source>
        <dbReference type="ARBA" id="ARBA00023010"/>
    </source>
</evidence>
<dbReference type="GO" id="GO:0006605">
    <property type="term" value="P:protein targeting"/>
    <property type="evidence" value="ECO:0007669"/>
    <property type="project" value="UniProtKB-UniRule"/>
</dbReference>
<dbReference type="PANTHER" id="PTHR30612:SF0">
    <property type="entry name" value="CHLOROPLAST PROTEIN-TRANSPORTING ATPASE"/>
    <property type="match status" value="1"/>
</dbReference>
<evidence type="ECO:0000256" key="3">
    <source>
        <dbReference type="ARBA" id="ARBA00022448"/>
    </source>
</evidence>
<evidence type="ECO:0000256" key="2">
    <source>
        <dbReference type="ARBA" id="ARBA00007650"/>
    </source>
</evidence>
<dbReference type="Pfam" id="PF07516">
    <property type="entry name" value="SecA_SW"/>
    <property type="match status" value="1"/>
</dbReference>
<keyword evidence="21" id="KW-1185">Reference proteome</keyword>
<protein>
    <recommendedName>
        <fullName evidence="15 16">Protein translocase subunit SecA</fullName>
        <ecNumber evidence="15">7.4.2.8</ecNumber>
    </recommendedName>
</protein>
<evidence type="ECO:0000256" key="12">
    <source>
        <dbReference type="ARBA" id="ARBA00022967"/>
    </source>
</evidence>
<dbReference type="NCBIfam" id="TIGR00963">
    <property type="entry name" value="secA"/>
    <property type="match status" value="1"/>
</dbReference>
<keyword evidence="8 15" id="KW-0547">Nucleotide-binding</keyword>
<dbReference type="NCBIfam" id="NF009538">
    <property type="entry name" value="PRK12904.1"/>
    <property type="match status" value="1"/>
</dbReference>
<evidence type="ECO:0000256" key="4">
    <source>
        <dbReference type="ARBA" id="ARBA00022475"/>
    </source>
</evidence>
<dbReference type="InterPro" id="IPR020937">
    <property type="entry name" value="SecA_CS"/>
</dbReference>
<dbReference type="CDD" id="cd18803">
    <property type="entry name" value="SF2_C_secA"/>
    <property type="match status" value="1"/>
</dbReference>
<dbReference type="Gene3D" id="3.40.50.300">
    <property type="entry name" value="P-loop containing nucleotide triphosphate hydrolases"/>
    <property type="match status" value="2"/>
</dbReference>
<evidence type="ECO:0000256" key="6">
    <source>
        <dbReference type="ARBA" id="ARBA00022519"/>
    </source>
</evidence>
<proteinExistence type="inferred from homology"/>
<dbReference type="AlphaFoldDB" id="T0HQT2"/>
<dbReference type="Pfam" id="PF07517">
    <property type="entry name" value="SecA_DEAD"/>
    <property type="match status" value="1"/>
</dbReference>
<keyword evidence="13 15" id="KW-0811">Translocation</keyword>
<dbReference type="Gene3D" id="3.10.450.50">
    <property type="match status" value="1"/>
</dbReference>
<dbReference type="FunFam" id="3.40.50.300:FF:000334">
    <property type="entry name" value="Protein translocase subunit SecA"/>
    <property type="match status" value="1"/>
</dbReference>
<dbReference type="Gene3D" id="1.10.3060.10">
    <property type="entry name" value="Helical scaffold and wing domains of SecA"/>
    <property type="match status" value="1"/>
</dbReference>
<dbReference type="PRINTS" id="PR00906">
    <property type="entry name" value="SECA"/>
</dbReference>
<evidence type="ECO:0000259" key="18">
    <source>
        <dbReference type="PROSITE" id="PS51194"/>
    </source>
</evidence>
<keyword evidence="9" id="KW-0862">Zinc</keyword>
<dbReference type="InterPro" id="IPR036266">
    <property type="entry name" value="SecA_Wing/Scaffold_sf"/>
</dbReference>
<comment type="similarity">
    <text evidence="2 15 16">Belongs to the SecA family.</text>
</comment>
<evidence type="ECO:0000256" key="15">
    <source>
        <dbReference type="HAMAP-Rule" id="MF_01382"/>
    </source>
</evidence>
<dbReference type="EMBL" id="ATHO01000009">
    <property type="protein sequence ID" value="EQB14523.1"/>
    <property type="molecule type" value="Genomic_DNA"/>
</dbReference>
<dbReference type="EC" id="7.4.2.8" evidence="15"/>
<feature type="domain" description="SecA family profile" evidence="19">
    <location>
        <begin position="3"/>
        <end position="612"/>
    </location>
</feature>
<dbReference type="SMART" id="SM00958">
    <property type="entry name" value="SecA_PP_bind"/>
    <property type="match status" value="1"/>
</dbReference>
<dbReference type="PROSITE" id="PS51192">
    <property type="entry name" value="HELICASE_ATP_BIND_1"/>
    <property type="match status" value="1"/>
</dbReference>
<feature type="binding site" evidence="15">
    <location>
        <position position="87"/>
    </location>
    <ligand>
        <name>ATP</name>
        <dbReference type="ChEBI" id="CHEBI:30616"/>
    </ligand>
</feature>
<dbReference type="RefSeq" id="WP_021236608.1">
    <property type="nucleotide sequence ID" value="NZ_ATHO01000009.1"/>
</dbReference>
<evidence type="ECO:0000256" key="14">
    <source>
        <dbReference type="ARBA" id="ARBA00023136"/>
    </source>
</evidence>
<feature type="domain" description="Helicase C-terminal" evidence="18">
    <location>
        <begin position="410"/>
        <end position="618"/>
    </location>
</feature>
<organism evidence="20 21">
    <name type="scientific">Sphingobium quisquiliarum P25</name>
    <dbReference type="NCBI Taxonomy" id="1329909"/>
    <lineage>
        <taxon>Bacteria</taxon>
        <taxon>Pseudomonadati</taxon>
        <taxon>Pseudomonadota</taxon>
        <taxon>Alphaproteobacteria</taxon>
        <taxon>Sphingomonadales</taxon>
        <taxon>Sphingomonadaceae</taxon>
        <taxon>Sphingobium</taxon>
    </lineage>
</organism>
<dbReference type="FunFam" id="1.10.3060.10:FF:000003">
    <property type="entry name" value="Protein translocase subunit SecA"/>
    <property type="match status" value="1"/>
</dbReference>
<comment type="function">
    <text evidence="15">Part of the Sec protein translocase complex. Interacts with the SecYEG preprotein conducting channel. Has a central role in coupling the hydrolysis of ATP to the transfer of proteins into and across the cell membrane, serving both as a receptor for the preprotein-SecB complex and as an ATP-driven molecular motor driving the stepwise translocation of polypeptide chains across the membrane.</text>
</comment>
<comment type="subunit">
    <text evidence="15">Monomer and homodimer. Part of the essential Sec protein translocation apparatus which comprises SecA, SecYEG and auxiliary proteins SecDF-YajC and YidC.</text>
</comment>
<keyword evidence="14 15" id="KW-0472">Membrane</keyword>
<keyword evidence="6" id="KW-0997">Cell inner membrane</keyword>
<dbReference type="Pfam" id="PF01043">
    <property type="entry name" value="SecA_PP_bind"/>
    <property type="match status" value="1"/>
</dbReference>
<name>T0HQT2_9SPHN</name>
<dbReference type="PANTHER" id="PTHR30612">
    <property type="entry name" value="SECA INNER MEMBRANE COMPONENT OF SEC PROTEIN SECRETION SYSTEM"/>
    <property type="match status" value="1"/>
</dbReference>
<evidence type="ECO:0000256" key="8">
    <source>
        <dbReference type="ARBA" id="ARBA00022741"/>
    </source>
</evidence>
<dbReference type="Pfam" id="PF02810">
    <property type="entry name" value="SEC-C"/>
    <property type="match status" value="1"/>
</dbReference>
<evidence type="ECO:0000256" key="10">
    <source>
        <dbReference type="ARBA" id="ARBA00022840"/>
    </source>
</evidence>
<dbReference type="InterPro" id="IPR014001">
    <property type="entry name" value="Helicase_ATP-bd"/>
</dbReference>
<dbReference type="InterPro" id="IPR011116">
    <property type="entry name" value="SecA_Wing/Scaffold"/>
</dbReference>
<gene>
    <name evidence="15" type="primary">secA</name>
    <name evidence="20" type="ORF">L288_01385</name>
</gene>
<feature type="binding site" evidence="15">
    <location>
        <begin position="105"/>
        <end position="109"/>
    </location>
    <ligand>
        <name>ATP</name>
        <dbReference type="ChEBI" id="CHEBI:30616"/>
    </ligand>
</feature>
<dbReference type="InterPro" id="IPR044722">
    <property type="entry name" value="SecA_SF2_C"/>
</dbReference>
<dbReference type="PROSITE" id="PS51194">
    <property type="entry name" value="HELICASE_CTER"/>
    <property type="match status" value="1"/>
</dbReference>
<dbReference type="Proteomes" id="UP000015525">
    <property type="component" value="Unassembled WGS sequence"/>
</dbReference>